<evidence type="ECO:0000313" key="1">
    <source>
        <dbReference type="EMBL" id="KAJ7721058.1"/>
    </source>
</evidence>
<dbReference type="EMBL" id="JARJLG010000272">
    <property type="protein sequence ID" value="KAJ7721058.1"/>
    <property type="molecule type" value="Genomic_DNA"/>
</dbReference>
<protein>
    <submittedName>
        <fullName evidence="1">Uncharacterized protein</fullName>
    </submittedName>
</protein>
<comment type="caution">
    <text evidence="1">The sequence shown here is derived from an EMBL/GenBank/DDBJ whole genome shotgun (WGS) entry which is preliminary data.</text>
</comment>
<reference evidence="1" key="1">
    <citation type="submission" date="2023-03" db="EMBL/GenBank/DDBJ databases">
        <title>Massive genome expansion in bonnet fungi (Mycena s.s.) driven by repeated elements and novel gene families across ecological guilds.</title>
        <authorList>
            <consortium name="Lawrence Berkeley National Laboratory"/>
            <person name="Harder C.B."/>
            <person name="Miyauchi S."/>
            <person name="Viragh M."/>
            <person name="Kuo A."/>
            <person name="Thoen E."/>
            <person name="Andreopoulos B."/>
            <person name="Lu D."/>
            <person name="Skrede I."/>
            <person name="Drula E."/>
            <person name="Henrissat B."/>
            <person name="Morin E."/>
            <person name="Kohler A."/>
            <person name="Barry K."/>
            <person name="LaButti K."/>
            <person name="Morin E."/>
            <person name="Salamov A."/>
            <person name="Lipzen A."/>
            <person name="Mereny Z."/>
            <person name="Hegedus B."/>
            <person name="Baldrian P."/>
            <person name="Stursova M."/>
            <person name="Weitz H."/>
            <person name="Taylor A."/>
            <person name="Grigoriev I.V."/>
            <person name="Nagy L.G."/>
            <person name="Martin F."/>
            <person name="Kauserud H."/>
        </authorList>
    </citation>
    <scope>NUCLEOTIDE SEQUENCE</scope>
    <source>
        <strain evidence="1">CBHHK188m</strain>
    </source>
</reference>
<organism evidence="1 2">
    <name type="scientific">Mycena maculata</name>
    <dbReference type="NCBI Taxonomy" id="230809"/>
    <lineage>
        <taxon>Eukaryota</taxon>
        <taxon>Fungi</taxon>
        <taxon>Dikarya</taxon>
        <taxon>Basidiomycota</taxon>
        <taxon>Agaricomycotina</taxon>
        <taxon>Agaricomycetes</taxon>
        <taxon>Agaricomycetidae</taxon>
        <taxon>Agaricales</taxon>
        <taxon>Marasmiineae</taxon>
        <taxon>Mycenaceae</taxon>
        <taxon>Mycena</taxon>
    </lineage>
</organism>
<name>A0AAD7HHS8_9AGAR</name>
<sequence>MGHPLLIGEHAVDTGHPLLIGEHAVESVAKKGSMVFVNQKIEVTMAGRTQPWVVEERSRVQLKQLTLVSDEIHQGGETDHHIICVVEDVGLVQVCWILVHSDCYMFDESGEHGHEVAVDREG</sequence>
<dbReference type="AlphaFoldDB" id="A0AAD7HHS8"/>
<dbReference type="Proteomes" id="UP001215280">
    <property type="component" value="Unassembled WGS sequence"/>
</dbReference>
<accession>A0AAD7HHS8</accession>
<keyword evidence="2" id="KW-1185">Reference proteome</keyword>
<gene>
    <name evidence="1" type="ORF">DFH07DRAFT_784215</name>
</gene>
<evidence type="ECO:0000313" key="2">
    <source>
        <dbReference type="Proteomes" id="UP001215280"/>
    </source>
</evidence>
<proteinExistence type="predicted"/>